<dbReference type="AlphaFoldDB" id="A0A6J4SMD8"/>
<feature type="domain" description="RES" evidence="1">
    <location>
        <begin position="11"/>
        <end position="129"/>
    </location>
</feature>
<proteinExistence type="predicted"/>
<dbReference type="Pfam" id="PF08808">
    <property type="entry name" value="RES"/>
    <property type="match status" value="1"/>
</dbReference>
<evidence type="ECO:0000313" key="2">
    <source>
        <dbReference type="EMBL" id="CAA9496486.1"/>
    </source>
</evidence>
<dbReference type="RefSeq" id="WP_294171984.1">
    <property type="nucleotide sequence ID" value="NZ_CADCVZ010000010.1"/>
</dbReference>
<protein>
    <recommendedName>
        <fullName evidence="1">RES domain-containing protein</fullName>
    </recommendedName>
</protein>
<evidence type="ECO:0000259" key="1">
    <source>
        <dbReference type="SMART" id="SM00953"/>
    </source>
</evidence>
<gene>
    <name evidence="2" type="ORF">AVDCRST_MAG09-436</name>
</gene>
<accession>A0A6J4SMD8</accession>
<dbReference type="InterPro" id="IPR014914">
    <property type="entry name" value="RES_dom"/>
</dbReference>
<organism evidence="2">
    <name type="scientific">uncultured Sphingomonas sp</name>
    <dbReference type="NCBI Taxonomy" id="158754"/>
    <lineage>
        <taxon>Bacteria</taxon>
        <taxon>Pseudomonadati</taxon>
        <taxon>Pseudomonadota</taxon>
        <taxon>Alphaproteobacteria</taxon>
        <taxon>Sphingomonadales</taxon>
        <taxon>Sphingomonadaceae</taxon>
        <taxon>Sphingomonas</taxon>
        <taxon>environmental samples</taxon>
    </lineage>
</organism>
<sequence>MHLWRISEHLELDGYGGYLYPGRWNSGGIHVIYTAEHSSLALLEVLVQFELAELPPPYQLLQIQAPDQLETRSFAGALPAIAESRAWGDAWLRAGETAVAQVPAAVAPEAYNILINPAHADAAGIRLIRNARYGWDPRLFG</sequence>
<dbReference type="SMART" id="SM00953">
    <property type="entry name" value="RES"/>
    <property type="match status" value="1"/>
</dbReference>
<dbReference type="EMBL" id="CADCVZ010000010">
    <property type="protein sequence ID" value="CAA9496486.1"/>
    <property type="molecule type" value="Genomic_DNA"/>
</dbReference>
<reference evidence="2" key="1">
    <citation type="submission" date="2020-02" db="EMBL/GenBank/DDBJ databases">
        <authorList>
            <person name="Meier V. D."/>
        </authorList>
    </citation>
    <scope>NUCLEOTIDE SEQUENCE</scope>
    <source>
        <strain evidence="2">AVDCRST_MAG09</strain>
    </source>
</reference>
<name>A0A6J4SMD8_9SPHN</name>